<dbReference type="AlphaFoldDB" id="A0A2P4YHC2"/>
<dbReference type="OrthoDB" id="125795at2759"/>
<feature type="compositionally biased region" description="Acidic residues" evidence="1">
    <location>
        <begin position="108"/>
        <end position="119"/>
    </location>
</feature>
<feature type="compositionally biased region" description="Basic and acidic residues" evidence="1">
    <location>
        <begin position="16"/>
        <end position="39"/>
    </location>
</feature>
<keyword evidence="3" id="KW-1185">Reference proteome</keyword>
<feature type="region of interest" description="Disordered" evidence="1">
    <location>
        <begin position="96"/>
        <end position="137"/>
    </location>
</feature>
<dbReference type="EMBL" id="NCKW01002838">
    <property type="protein sequence ID" value="POM77207.1"/>
    <property type="molecule type" value="Genomic_DNA"/>
</dbReference>
<gene>
    <name evidence="2" type="ORF">PHPALM_5441</name>
</gene>
<comment type="caution">
    <text evidence="2">The sequence shown here is derived from an EMBL/GenBank/DDBJ whole genome shotgun (WGS) entry which is preliminary data.</text>
</comment>
<reference evidence="2 3" key="1">
    <citation type="journal article" date="2017" name="Genome Biol. Evol.">
        <title>Phytophthora megakarya and P. palmivora, closely related causal agents of cacao black pod rot, underwent increases in genome sizes and gene numbers by different mechanisms.</title>
        <authorList>
            <person name="Ali S.S."/>
            <person name="Shao J."/>
            <person name="Lary D.J."/>
            <person name="Kronmiller B."/>
            <person name="Shen D."/>
            <person name="Strem M.D."/>
            <person name="Amoako-Attah I."/>
            <person name="Akrofi A.Y."/>
            <person name="Begoude B.A."/>
            <person name="Ten Hoopen G.M."/>
            <person name="Coulibaly K."/>
            <person name="Kebe B.I."/>
            <person name="Melnick R.L."/>
            <person name="Guiltinan M.J."/>
            <person name="Tyler B.M."/>
            <person name="Meinhardt L.W."/>
            <person name="Bailey B.A."/>
        </authorList>
    </citation>
    <scope>NUCLEOTIDE SEQUENCE [LARGE SCALE GENOMIC DNA]</scope>
    <source>
        <strain evidence="3">sbr112.9</strain>
    </source>
</reference>
<proteinExistence type="predicted"/>
<sequence length="173" mass="18682">MSREERKMAQIIASIERMEQETRASGDDVSKTQEQHDLARQGGRGKKGKKGKASGVKTKPGKKFKVTAVAVGAGAKAPFERKLTPKKRWIQLWSAQMDTTKDGSSSEGPEEPTEEENVEMEPAVPTIPSSPVSDAQRIPAVSSVTIAEKEEMLKITEDALPVSKGVVSPSIPV</sequence>
<feature type="compositionally biased region" description="Basic residues" evidence="1">
    <location>
        <begin position="43"/>
        <end position="52"/>
    </location>
</feature>
<dbReference type="Proteomes" id="UP000237271">
    <property type="component" value="Unassembled WGS sequence"/>
</dbReference>
<evidence type="ECO:0000313" key="3">
    <source>
        <dbReference type="Proteomes" id="UP000237271"/>
    </source>
</evidence>
<organism evidence="2 3">
    <name type="scientific">Phytophthora palmivora</name>
    <dbReference type="NCBI Taxonomy" id="4796"/>
    <lineage>
        <taxon>Eukaryota</taxon>
        <taxon>Sar</taxon>
        <taxon>Stramenopiles</taxon>
        <taxon>Oomycota</taxon>
        <taxon>Peronosporomycetes</taxon>
        <taxon>Peronosporales</taxon>
        <taxon>Peronosporaceae</taxon>
        <taxon>Phytophthora</taxon>
    </lineage>
</organism>
<name>A0A2P4YHC2_9STRA</name>
<accession>A0A2P4YHC2</accession>
<protein>
    <submittedName>
        <fullName evidence="2">Uncharacterized protein</fullName>
    </submittedName>
</protein>
<evidence type="ECO:0000313" key="2">
    <source>
        <dbReference type="EMBL" id="POM77207.1"/>
    </source>
</evidence>
<feature type="region of interest" description="Disordered" evidence="1">
    <location>
        <begin position="14"/>
        <end position="62"/>
    </location>
</feature>
<evidence type="ECO:0000256" key="1">
    <source>
        <dbReference type="SAM" id="MobiDB-lite"/>
    </source>
</evidence>